<dbReference type="SMART" id="SM00667">
    <property type="entry name" value="LisH"/>
    <property type="match status" value="1"/>
</dbReference>
<protein>
    <submittedName>
        <fullName evidence="6">Uncharacterized protein</fullName>
    </submittedName>
</protein>
<dbReference type="EMBL" id="JAPFFF010000003">
    <property type="protein sequence ID" value="KAK8893669.1"/>
    <property type="molecule type" value="Genomic_DNA"/>
</dbReference>
<evidence type="ECO:0000256" key="3">
    <source>
        <dbReference type="ARBA" id="ARBA00022737"/>
    </source>
</evidence>
<dbReference type="SMART" id="SM00320">
    <property type="entry name" value="WD40"/>
    <property type="match status" value="7"/>
</dbReference>
<dbReference type="InterPro" id="IPR006594">
    <property type="entry name" value="LisH"/>
</dbReference>
<dbReference type="PANTHER" id="PTHR22846">
    <property type="entry name" value="WD40 REPEAT PROTEIN"/>
    <property type="match status" value="1"/>
</dbReference>
<dbReference type="Pfam" id="PF00400">
    <property type="entry name" value="WD40"/>
    <property type="match status" value="3"/>
</dbReference>
<dbReference type="Gene3D" id="2.130.10.10">
    <property type="entry name" value="YVTN repeat-like/Quinoprotein amine dehydrogenase"/>
    <property type="match status" value="1"/>
</dbReference>
<name>A0ABR2KRB9_9EUKA</name>
<evidence type="ECO:0000313" key="7">
    <source>
        <dbReference type="Proteomes" id="UP001470230"/>
    </source>
</evidence>
<comment type="subcellular location">
    <subcellularLocation>
        <location evidence="1">Nucleus</location>
    </subcellularLocation>
</comment>
<sequence>MSISSDEINLLIQHYLQELGYSHAAFAFGCESQIPLKEIAKRKVQPGSLVYLIQKGIMFAHMEAAAEKALDEPSRQFALQLSQLRANLRQSTELVDELCAATRRMKVFPTPDQTEIRPFYLDNQSALFLQGHQTPAIVCAWNKTSEYMATASEAGSIIVWNFETLQNKSCIVHHASTLQRPSSKANEPKDVTALCWSNYLEQKEILLASGNFNGTISIYKRGEEVNSISYHKTPIIELQFSHDGFDLLSAASGGTVIITSIDKTSYAPAVLAHWEIKDEIVGAVWMNDKSFTKKDNNSILIASLKNLYRARENENNLSLVFTSHAPIVQLVTNSQHDMFVIGDNDGSINVFNNQGSNIYSSLLHKGAVCCLSILESNPLTFATGGFDGSVHVIGITPSANGNSTKLNDIINTDASAKVLNFEGHVSAVYCVAFDPIGRYIASAAKETINIWSMDTKKLHFSYIATCPVITVSWSPDGRFLTISLFSGEVAVIDFEQLC</sequence>
<dbReference type="Gene3D" id="1.20.960.30">
    <property type="match status" value="1"/>
</dbReference>
<evidence type="ECO:0000256" key="5">
    <source>
        <dbReference type="PROSITE-ProRule" id="PRU00221"/>
    </source>
</evidence>
<gene>
    <name evidence="6" type="ORF">M9Y10_022096</name>
</gene>
<dbReference type="PANTHER" id="PTHR22846:SF2">
    <property type="entry name" value="F-BOX-LIKE_WD REPEAT-CONTAINING PROTEIN EBI"/>
    <property type="match status" value="1"/>
</dbReference>
<feature type="repeat" description="WD" evidence="5">
    <location>
        <begin position="421"/>
        <end position="461"/>
    </location>
</feature>
<keyword evidence="7" id="KW-1185">Reference proteome</keyword>
<dbReference type="Proteomes" id="UP001470230">
    <property type="component" value="Unassembled WGS sequence"/>
</dbReference>
<organism evidence="6 7">
    <name type="scientific">Tritrichomonas musculus</name>
    <dbReference type="NCBI Taxonomy" id="1915356"/>
    <lineage>
        <taxon>Eukaryota</taxon>
        <taxon>Metamonada</taxon>
        <taxon>Parabasalia</taxon>
        <taxon>Tritrichomonadida</taxon>
        <taxon>Tritrichomonadidae</taxon>
        <taxon>Tritrichomonas</taxon>
    </lineage>
</organism>
<feature type="repeat" description="WD" evidence="5">
    <location>
        <begin position="129"/>
        <end position="164"/>
    </location>
</feature>
<accession>A0ABR2KRB9</accession>
<dbReference type="PROSITE" id="PS50896">
    <property type="entry name" value="LISH"/>
    <property type="match status" value="1"/>
</dbReference>
<evidence type="ECO:0000256" key="4">
    <source>
        <dbReference type="ARBA" id="ARBA00023242"/>
    </source>
</evidence>
<dbReference type="PROSITE" id="PS50294">
    <property type="entry name" value="WD_REPEATS_REGION"/>
    <property type="match status" value="1"/>
</dbReference>
<reference evidence="6 7" key="1">
    <citation type="submission" date="2024-04" db="EMBL/GenBank/DDBJ databases">
        <title>Tritrichomonas musculus Genome.</title>
        <authorList>
            <person name="Alves-Ferreira E."/>
            <person name="Grigg M."/>
            <person name="Lorenzi H."/>
            <person name="Galac M."/>
        </authorList>
    </citation>
    <scope>NUCLEOTIDE SEQUENCE [LARGE SCALE GENOMIC DNA]</scope>
    <source>
        <strain evidence="6 7">EAF2021</strain>
    </source>
</reference>
<keyword evidence="3" id="KW-0677">Repeat</keyword>
<keyword evidence="4" id="KW-0539">Nucleus</keyword>
<dbReference type="InterPro" id="IPR036322">
    <property type="entry name" value="WD40_repeat_dom_sf"/>
</dbReference>
<dbReference type="InterPro" id="IPR001680">
    <property type="entry name" value="WD40_rpt"/>
</dbReference>
<evidence type="ECO:0000313" key="6">
    <source>
        <dbReference type="EMBL" id="KAK8893669.1"/>
    </source>
</evidence>
<proteinExistence type="predicted"/>
<evidence type="ECO:0000256" key="2">
    <source>
        <dbReference type="ARBA" id="ARBA00022574"/>
    </source>
</evidence>
<keyword evidence="2 5" id="KW-0853">WD repeat</keyword>
<comment type="caution">
    <text evidence="6">The sequence shown here is derived from an EMBL/GenBank/DDBJ whole genome shotgun (WGS) entry which is preliminary data.</text>
</comment>
<dbReference type="InterPro" id="IPR015943">
    <property type="entry name" value="WD40/YVTN_repeat-like_dom_sf"/>
</dbReference>
<dbReference type="Pfam" id="PF08513">
    <property type="entry name" value="LisH"/>
    <property type="match status" value="1"/>
</dbReference>
<evidence type="ECO:0000256" key="1">
    <source>
        <dbReference type="ARBA" id="ARBA00004123"/>
    </source>
</evidence>
<dbReference type="InterPro" id="IPR045183">
    <property type="entry name" value="Ebi-like"/>
</dbReference>
<dbReference type="SUPFAM" id="SSF50978">
    <property type="entry name" value="WD40 repeat-like"/>
    <property type="match status" value="1"/>
</dbReference>
<dbReference type="PROSITE" id="PS50082">
    <property type="entry name" value="WD_REPEATS_2"/>
    <property type="match status" value="2"/>
</dbReference>